<evidence type="ECO:0000256" key="4">
    <source>
        <dbReference type="PROSITE-ProRule" id="PRU00473"/>
    </source>
</evidence>
<gene>
    <name evidence="8" type="ORF">IF129_18595</name>
</gene>
<keyword evidence="6" id="KW-0732">Signal</keyword>
<dbReference type="Proteomes" id="UP000632289">
    <property type="component" value="Unassembled WGS sequence"/>
</dbReference>
<keyword evidence="3" id="KW-0998">Cell outer membrane</keyword>
<evidence type="ECO:0000259" key="7">
    <source>
        <dbReference type="PROSITE" id="PS51123"/>
    </source>
</evidence>
<accession>A0A927IEB9</accession>
<dbReference type="AlphaFoldDB" id="A0A927IEB9"/>
<dbReference type="PANTHER" id="PTHR30329:SF21">
    <property type="entry name" value="LIPOPROTEIN YIAD-RELATED"/>
    <property type="match status" value="1"/>
</dbReference>
<dbReference type="CDD" id="cd07185">
    <property type="entry name" value="OmpA_C-like"/>
    <property type="match status" value="1"/>
</dbReference>
<keyword evidence="9" id="KW-1185">Reference proteome</keyword>
<feature type="domain" description="OmpA-like" evidence="7">
    <location>
        <begin position="84"/>
        <end position="202"/>
    </location>
</feature>
<feature type="region of interest" description="Disordered" evidence="5">
    <location>
        <begin position="178"/>
        <end position="202"/>
    </location>
</feature>
<protein>
    <submittedName>
        <fullName evidence="8">OmpA family protein</fullName>
    </submittedName>
</protein>
<organism evidence="8 9">
    <name type="scientific">Streptomyces chumphonensis</name>
    <dbReference type="NCBI Taxonomy" id="1214925"/>
    <lineage>
        <taxon>Bacteria</taxon>
        <taxon>Bacillati</taxon>
        <taxon>Actinomycetota</taxon>
        <taxon>Actinomycetes</taxon>
        <taxon>Kitasatosporales</taxon>
        <taxon>Streptomycetaceae</taxon>
        <taxon>Streptomyces</taxon>
    </lineage>
</organism>
<reference evidence="8" key="1">
    <citation type="submission" date="2020-09" db="EMBL/GenBank/DDBJ databases">
        <title>Secondary metabolite and genome analysis of marine Streptomyces chumphonensis KK1-2T.</title>
        <authorList>
            <person name="Phongsopitanun W."/>
            <person name="Kanchanasin P."/>
            <person name="Pittayakhajonwut P."/>
            <person name="Suwanborirux K."/>
            <person name="Tanasupawat S."/>
        </authorList>
    </citation>
    <scope>NUCLEOTIDE SEQUENCE</scope>
    <source>
        <strain evidence="8">KK1-2</strain>
    </source>
</reference>
<evidence type="ECO:0000256" key="2">
    <source>
        <dbReference type="ARBA" id="ARBA00023136"/>
    </source>
</evidence>
<feature type="compositionally biased region" description="Basic and acidic residues" evidence="5">
    <location>
        <begin position="185"/>
        <end position="202"/>
    </location>
</feature>
<dbReference type="InterPro" id="IPR036737">
    <property type="entry name" value="OmpA-like_sf"/>
</dbReference>
<dbReference type="Gene3D" id="3.30.1330.60">
    <property type="entry name" value="OmpA-like domain"/>
    <property type="match status" value="1"/>
</dbReference>
<evidence type="ECO:0000256" key="5">
    <source>
        <dbReference type="SAM" id="MobiDB-lite"/>
    </source>
</evidence>
<dbReference type="InterPro" id="IPR006664">
    <property type="entry name" value="OMP_bac"/>
</dbReference>
<evidence type="ECO:0000256" key="6">
    <source>
        <dbReference type="SAM" id="SignalP"/>
    </source>
</evidence>
<feature type="chain" id="PRO_5038079520" evidence="6">
    <location>
        <begin position="30"/>
        <end position="202"/>
    </location>
</feature>
<dbReference type="Pfam" id="PF00691">
    <property type="entry name" value="OmpA"/>
    <property type="match status" value="1"/>
</dbReference>
<feature type="signal peptide" evidence="6">
    <location>
        <begin position="1"/>
        <end position="29"/>
    </location>
</feature>
<evidence type="ECO:0000256" key="3">
    <source>
        <dbReference type="ARBA" id="ARBA00023237"/>
    </source>
</evidence>
<evidence type="ECO:0000256" key="1">
    <source>
        <dbReference type="ARBA" id="ARBA00004442"/>
    </source>
</evidence>
<proteinExistence type="predicted"/>
<dbReference type="PROSITE" id="PS51123">
    <property type="entry name" value="OMPA_2"/>
    <property type="match status" value="1"/>
</dbReference>
<dbReference type="EMBL" id="JACXYU010000010">
    <property type="protein sequence ID" value="MBD3933554.1"/>
    <property type="molecule type" value="Genomic_DNA"/>
</dbReference>
<comment type="subcellular location">
    <subcellularLocation>
        <location evidence="1">Cell outer membrane</location>
    </subcellularLocation>
</comment>
<dbReference type="PANTHER" id="PTHR30329">
    <property type="entry name" value="STATOR ELEMENT OF FLAGELLAR MOTOR COMPLEX"/>
    <property type="match status" value="1"/>
</dbReference>
<sequence>MVYRRLGVVSSTCAFTVLAVSSAPIPALADSPDGPASHQAPVRIDSRSPQLLMRDGATLAESRVIDIVQVVEDENGEERRADSNEKTTFTLQAEVLFGKDSAELNSQASSRIKDIADEIDEQGSTEVNVYGFTDNLGSYSHGVKLSQERAEAVHGELVTHLENAGITFNIRGYSEDYPVASNSTEEGRTKNRRVEVSFPRDE</sequence>
<comment type="caution">
    <text evidence="8">The sequence shown here is derived from an EMBL/GenBank/DDBJ whole genome shotgun (WGS) entry which is preliminary data.</text>
</comment>
<dbReference type="InterPro" id="IPR050330">
    <property type="entry name" value="Bact_OuterMem_StrucFunc"/>
</dbReference>
<evidence type="ECO:0000313" key="9">
    <source>
        <dbReference type="Proteomes" id="UP000632289"/>
    </source>
</evidence>
<dbReference type="PRINTS" id="PR01021">
    <property type="entry name" value="OMPADOMAIN"/>
</dbReference>
<dbReference type="GO" id="GO:0009279">
    <property type="term" value="C:cell outer membrane"/>
    <property type="evidence" value="ECO:0007669"/>
    <property type="project" value="UniProtKB-SubCell"/>
</dbReference>
<name>A0A927IEB9_9ACTN</name>
<keyword evidence="2 4" id="KW-0472">Membrane</keyword>
<dbReference type="SUPFAM" id="SSF103088">
    <property type="entry name" value="OmpA-like"/>
    <property type="match status" value="1"/>
</dbReference>
<evidence type="ECO:0000313" key="8">
    <source>
        <dbReference type="EMBL" id="MBD3933554.1"/>
    </source>
</evidence>
<dbReference type="InterPro" id="IPR006665">
    <property type="entry name" value="OmpA-like"/>
</dbReference>